<dbReference type="InterPro" id="IPR038332">
    <property type="entry name" value="PPE_sf"/>
</dbReference>
<comment type="similarity">
    <text evidence="1">Belongs to the mycobacterial PPE family.</text>
</comment>
<gene>
    <name evidence="5" type="ORF">GCM10010406_22200</name>
</gene>
<dbReference type="InterPro" id="IPR000030">
    <property type="entry name" value="PPE_dom"/>
</dbReference>
<evidence type="ECO:0000256" key="2">
    <source>
        <dbReference type="SAM" id="MobiDB-lite"/>
    </source>
</evidence>
<dbReference type="Pfam" id="PF20211">
    <property type="entry name" value="DUF6571"/>
    <property type="match status" value="1"/>
</dbReference>
<dbReference type="Pfam" id="PF00823">
    <property type="entry name" value="PPE"/>
    <property type="match status" value="1"/>
</dbReference>
<dbReference type="InterPro" id="IPR036689">
    <property type="entry name" value="ESAT-6-like_sf"/>
</dbReference>
<dbReference type="SUPFAM" id="SSF140453">
    <property type="entry name" value="EsxAB dimer-like"/>
    <property type="match status" value="1"/>
</dbReference>
<evidence type="ECO:0000259" key="3">
    <source>
        <dbReference type="Pfam" id="PF00823"/>
    </source>
</evidence>
<dbReference type="Proteomes" id="UP001501358">
    <property type="component" value="Unassembled WGS sequence"/>
</dbReference>
<evidence type="ECO:0000313" key="5">
    <source>
        <dbReference type="EMBL" id="GAA2485570.1"/>
    </source>
</evidence>
<evidence type="ECO:0000313" key="6">
    <source>
        <dbReference type="Proteomes" id="UP001501358"/>
    </source>
</evidence>
<dbReference type="EMBL" id="BAAATA010000010">
    <property type="protein sequence ID" value="GAA2485570.1"/>
    <property type="molecule type" value="Genomic_DNA"/>
</dbReference>
<feature type="region of interest" description="Disordered" evidence="2">
    <location>
        <begin position="164"/>
        <end position="183"/>
    </location>
</feature>
<evidence type="ECO:0000259" key="4">
    <source>
        <dbReference type="Pfam" id="PF20211"/>
    </source>
</evidence>
<feature type="compositionally biased region" description="Polar residues" evidence="2">
    <location>
        <begin position="173"/>
        <end position="183"/>
    </location>
</feature>
<dbReference type="RefSeq" id="WP_344383061.1">
    <property type="nucleotide sequence ID" value="NZ_BAAATA010000010.1"/>
</dbReference>
<accession>A0ABP5YRV3</accession>
<feature type="domain" description="DUF6571" evidence="4">
    <location>
        <begin position="371"/>
        <end position="661"/>
    </location>
</feature>
<feature type="region of interest" description="Disordered" evidence="2">
    <location>
        <begin position="723"/>
        <end position="747"/>
    </location>
</feature>
<dbReference type="Gene3D" id="1.20.1260.20">
    <property type="entry name" value="PPE superfamily"/>
    <property type="match status" value="1"/>
</dbReference>
<protein>
    <submittedName>
        <fullName evidence="5">PPE domain-containing protein</fullName>
    </submittedName>
</protein>
<comment type="caution">
    <text evidence="5">The sequence shown here is derived from an EMBL/GenBank/DDBJ whole genome shotgun (WGS) entry which is preliminary data.</text>
</comment>
<name>A0ABP5YRV3_9ACTN</name>
<proteinExistence type="inferred from homology"/>
<dbReference type="InterPro" id="IPR046701">
    <property type="entry name" value="DUF6571"/>
</dbReference>
<feature type="domain" description="PPE" evidence="3">
    <location>
        <begin position="13"/>
        <end position="93"/>
    </location>
</feature>
<organism evidence="5 6">
    <name type="scientific">Streptomyces thermolineatus</name>
    <dbReference type="NCBI Taxonomy" id="44033"/>
    <lineage>
        <taxon>Bacteria</taxon>
        <taxon>Bacillati</taxon>
        <taxon>Actinomycetota</taxon>
        <taxon>Actinomycetes</taxon>
        <taxon>Kitasatosporales</taxon>
        <taxon>Streptomycetaceae</taxon>
        <taxon>Streptomyces</taxon>
    </lineage>
</organism>
<reference evidence="6" key="1">
    <citation type="journal article" date="2019" name="Int. J. Syst. Evol. Microbiol.">
        <title>The Global Catalogue of Microorganisms (GCM) 10K type strain sequencing project: providing services to taxonomists for standard genome sequencing and annotation.</title>
        <authorList>
            <consortium name="The Broad Institute Genomics Platform"/>
            <consortium name="The Broad Institute Genome Sequencing Center for Infectious Disease"/>
            <person name="Wu L."/>
            <person name="Ma J."/>
        </authorList>
    </citation>
    <scope>NUCLEOTIDE SEQUENCE [LARGE SCALE GENOMIC DNA]</scope>
    <source>
        <strain evidence="6">JCM 6307</strain>
    </source>
</reference>
<keyword evidence="6" id="KW-1185">Reference proteome</keyword>
<sequence>MPSFVYLKEADLGPLATAAASWKALPAKYESLHDEFSRRVIKHLEGHWEGEAAEAAFATMAKARTQYKDAATEAGRIAKLLQDAHTEFSACQKQLKALVEEASADDFRISDKGVIEDVDSRWDSPTASAAPGFATERKEKLDSLESRINRVIELATAADAAASSALERDANGENDNSFNTSTYTSLDAVEADRASQLMKKEGRLSNSELTELNQLLSANRNDPEFARRFTTRTGAENTLEKYNELLSPPPGTQLSKKELAELEKFKRNLGITIGTATTSDDKGSPDPAVTKFQEDLLAAGNRDFNANPTHSPYGLSGYQLTGSLMAEGKWDTGFLQDFGTEIITSEQRSARGGMNPDAHWGGHGTRALGSTNIGALDPMTGFMEALGHNPEAANKFLSSDSTVDGEKVDHLDYLMKDRHWPKGAGYTGHSEEGGGYDNLGHALEAATTGHAYDAPIPSPLPEHTRAQADLTSEIITKVSKDPELAHDGMQDSLGRMSAEYMPDINRALANHESNTDDLYPLGESHSASIGEEDATRFLYTVGQDPDGYAAINYGQTQYTSSLLEYHLQHPDKYDLSADQKIEKISTTGAEIEGIIGTARKDAVINEKVGDDQEFNNSLKTAGDWAKVGVGIGIGAGTAGIVSPVGGAAAGAVGGAVAGQVIDGIVSGVTRDSEGEAVYSAGSEVEQRKRSFMAVTKDAALLANQEAGAGLTENQVNTAVSRGLDQGHNNAKADLNDYASDLGARPDK</sequence>
<evidence type="ECO:0000256" key="1">
    <source>
        <dbReference type="ARBA" id="ARBA00010652"/>
    </source>
</evidence>